<feature type="compositionally biased region" description="Basic and acidic residues" evidence="5">
    <location>
        <begin position="422"/>
        <end position="446"/>
    </location>
</feature>
<feature type="compositionally biased region" description="Basic and acidic residues" evidence="5">
    <location>
        <begin position="527"/>
        <end position="549"/>
    </location>
</feature>
<dbReference type="OrthoDB" id="647006at2759"/>
<evidence type="ECO:0000313" key="8">
    <source>
        <dbReference type="Proteomes" id="UP000275267"/>
    </source>
</evidence>
<dbReference type="PROSITE" id="PS51998">
    <property type="entry name" value="DEK_C"/>
    <property type="match status" value="1"/>
</dbReference>
<accession>A0A3L6TR19</accession>
<evidence type="ECO:0000256" key="3">
    <source>
        <dbReference type="ARBA" id="ARBA00023125"/>
    </source>
</evidence>
<dbReference type="Gene3D" id="1.10.10.60">
    <property type="entry name" value="Homeodomain-like"/>
    <property type="match status" value="1"/>
</dbReference>
<feature type="region of interest" description="Disordered" evidence="5">
    <location>
        <begin position="359"/>
        <end position="624"/>
    </location>
</feature>
<feature type="region of interest" description="Disordered" evidence="5">
    <location>
        <begin position="115"/>
        <end position="153"/>
    </location>
</feature>
<feature type="compositionally biased region" description="Basic and acidic residues" evidence="5">
    <location>
        <begin position="585"/>
        <end position="624"/>
    </location>
</feature>
<gene>
    <name evidence="7" type="ORF">C2845_PM01G17930</name>
</gene>
<keyword evidence="8" id="KW-1185">Reference proteome</keyword>
<comment type="subcellular location">
    <subcellularLocation>
        <location evidence="1">Nucleus</location>
    </subcellularLocation>
</comment>
<comment type="caution">
    <text evidence="7">The sequence shown here is derived from an EMBL/GenBank/DDBJ whole genome shotgun (WGS) entry which is preliminary data.</text>
</comment>
<dbReference type="Proteomes" id="UP000275267">
    <property type="component" value="Unassembled WGS sequence"/>
</dbReference>
<feature type="region of interest" description="Disordered" evidence="5">
    <location>
        <begin position="241"/>
        <end position="277"/>
    </location>
</feature>
<feature type="compositionally biased region" description="Basic and acidic residues" evidence="5">
    <location>
        <begin position="137"/>
        <end position="153"/>
    </location>
</feature>
<feature type="compositionally biased region" description="Basic and acidic residues" evidence="5">
    <location>
        <begin position="558"/>
        <end position="570"/>
    </location>
</feature>
<dbReference type="GO" id="GO:0003677">
    <property type="term" value="F:DNA binding"/>
    <property type="evidence" value="ECO:0007669"/>
    <property type="project" value="UniProtKB-KW"/>
</dbReference>
<protein>
    <recommendedName>
        <fullName evidence="6">DEK-C domain-containing protein</fullName>
    </recommendedName>
</protein>
<dbReference type="EMBL" id="PQIB02000001">
    <property type="protein sequence ID" value="RLN42602.1"/>
    <property type="molecule type" value="Genomic_DNA"/>
</dbReference>
<dbReference type="FunFam" id="1.10.10.60:FF:000467">
    <property type="entry name" value="Os03g0412900 protein"/>
    <property type="match status" value="1"/>
</dbReference>
<evidence type="ECO:0000256" key="2">
    <source>
        <dbReference type="ARBA" id="ARBA00022853"/>
    </source>
</evidence>
<reference evidence="8" key="1">
    <citation type="journal article" date="2019" name="Nat. Commun.">
        <title>The genome of broomcorn millet.</title>
        <authorList>
            <person name="Zou C."/>
            <person name="Miki D."/>
            <person name="Li D."/>
            <person name="Tang Q."/>
            <person name="Xiao L."/>
            <person name="Rajput S."/>
            <person name="Deng P."/>
            <person name="Jia W."/>
            <person name="Huang R."/>
            <person name="Zhang M."/>
            <person name="Sun Y."/>
            <person name="Hu J."/>
            <person name="Fu X."/>
            <person name="Schnable P.S."/>
            <person name="Li F."/>
            <person name="Zhang H."/>
            <person name="Feng B."/>
            <person name="Zhu X."/>
            <person name="Liu R."/>
            <person name="Schnable J.C."/>
            <person name="Zhu J.-K."/>
            <person name="Zhang H."/>
        </authorList>
    </citation>
    <scope>NUCLEOTIDE SEQUENCE [LARGE SCALE GENOMIC DNA]</scope>
</reference>
<keyword evidence="3" id="KW-0238">DNA-binding</keyword>
<sequence length="624" mass="68407">MDCQDGAGEDRSKVASETKLIKQPTWVFVEKESVNDLRERILQLTGHGCHEEEEILQADLLEKLNRCKRDTLIELCRSFGVIGSRANRKEELVSFLMEFVKDHCSGVDGAYSEKKIKKRRRMKEEESLSSGKPSKKNKQDGQEDADGKNGVEDRAKYSDCDLMDNRYIYADNKEGKFPKEQTNLEPSERIDGCVSEYFDGVSHSEVPNPTYEQAMITTPSKKLVTIADGDSTDVKAFKNKSSVTKKKGTPKEDCKVKSCGKQESRGDTKPRKQAMKPSKEELREAVFLILDTADFATMTFGDVVKEVDKYFGKDLFERKPLIRSLIEEELFRLTEEAEKKELEEEELAEAKARAEQAAKEMAQVQTVESGIEKRNLLQAGPDGKTKDSSKNTNDSTNDKGVNGGVSVDSAVKRNNSDAAEGLQDHKADADTQNENVHDELTKDGKGEMVAPIANGDCAVQDSSPSNCEDETMKSSNVQILEDSKDGKVEGASNGENDDTEDSRNEEGRSGNVGSNADAVSGCEAEESNNRGNDEHAEHTEDGKAQEAHNTENSINVEIHGDKDGKAKEGDINAEQSQADAGSNGKGEDDEHNANTKGDVDSGKNGAAEKGKTDDDVKGNSDGDS</sequence>
<keyword evidence="4" id="KW-0539">Nucleus</keyword>
<dbReference type="SUPFAM" id="SSF109715">
    <property type="entry name" value="DEK C-terminal domain"/>
    <property type="match status" value="1"/>
</dbReference>
<dbReference type="Pfam" id="PF08766">
    <property type="entry name" value="DEK_C"/>
    <property type="match status" value="1"/>
</dbReference>
<dbReference type="PANTHER" id="PTHR13468:SF7">
    <property type="entry name" value="OS03G0412900 PROTEIN"/>
    <property type="match status" value="1"/>
</dbReference>
<evidence type="ECO:0000256" key="4">
    <source>
        <dbReference type="ARBA" id="ARBA00023242"/>
    </source>
</evidence>
<evidence type="ECO:0000256" key="5">
    <source>
        <dbReference type="SAM" id="MobiDB-lite"/>
    </source>
</evidence>
<dbReference type="GO" id="GO:2000779">
    <property type="term" value="P:regulation of double-strand break repair"/>
    <property type="evidence" value="ECO:0007669"/>
    <property type="project" value="TreeGrafter"/>
</dbReference>
<evidence type="ECO:0000256" key="1">
    <source>
        <dbReference type="ARBA" id="ARBA00004123"/>
    </source>
</evidence>
<keyword evidence="2" id="KW-0156">Chromatin regulator</keyword>
<dbReference type="InterPro" id="IPR014876">
    <property type="entry name" value="DEK_C"/>
</dbReference>
<dbReference type="GO" id="GO:0042393">
    <property type="term" value="F:histone binding"/>
    <property type="evidence" value="ECO:0007669"/>
    <property type="project" value="TreeGrafter"/>
</dbReference>
<dbReference type="GO" id="GO:0006325">
    <property type="term" value="P:chromatin organization"/>
    <property type="evidence" value="ECO:0007669"/>
    <property type="project" value="UniProtKB-KW"/>
</dbReference>
<name>A0A3L6TR19_PANMI</name>
<evidence type="ECO:0000313" key="7">
    <source>
        <dbReference type="EMBL" id="RLN42602.1"/>
    </source>
</evidence>
<feature type="compositionally biased region" description="Basic and acidic residues" evidence="5">
    <location>
        <begin position="249"/>
        <end position="270"/>
    </location>
</feature>
<dbReference type="STRING" id="4540.A0A3L6TR19"/>
<feature type="domain" description="DEK-C" evidence="6">
    <location>
        <begin position="276"/>
        <end position="331"/>
    </location>
</feature>
<feature type="compositionally biased region" description="Polar residues" evidence="5">
    <location>
        <begin position="390"/>
        <end position="399"/>
    </location>
</feature>
<proteinExistence type="predicted"/>
<dbReference type="InterPro" id="IPR044198">
    <property type="entry name" value="DEK"/>
</dbReference>
<organism evidence="7 8">
    <name type="scientific">Panicum miliaceum</name>
    <name type="common">Proso millet</name>
    <name type="synonym">Broomcorn millet</name>
    <dbReference type="NCBI Taxonomy" id="4540"/>
    <lineage>
        <taxon>Eukaryota</taxon>
        <taxon>Viridiplantae</taxon>
        <taxon>Streptophyta</taxon>
        <taxon>Embryophyta</taxon>
        <taxon>Tracheophyta</taxon>
        <taxon>Spermatophyta</taxon>
        <taxon>Magnoliopsida</taxon>
        <taxon>Liliopsida</taxon>
        <taxon>Poales</taxon>
        <taxon>Poaceae</taxon>
        <taxon>PACMAD clade</taxon>
        <taxon>Panicoideae</taxon>
        <taxon>Panicodae</taxon>
        <taxon>Paniceae</taxon>
        <taxon>Panicinae</taxon>
        <taxon>Panicum</taxon>
        <taxon>Panicum sect. Panicum</taxon>
    </lineage>
</organism>
<evidence type="ECO:0000259" key="6">
    <source>
        <dbReference type="PROSITE" id="PS51998"/>
    </source>
</evidence>
<dbReference type="AlphaFoldDB" id="A0A3L6TR19"/>
<dbReference type="PANTHER" id="PTHR13468">
    <property type="entry name" value="DEK PROTEIN"/>
    <property type="match status" value="1"/>
</dbReference>
<dbReference type="GO" id="GO:0005634">
    <property type="term" value="C:nucleus"/>
    <property type="evidence" value="ECO:0007669"/>
    <property type="project" value="UniProtKB-SubCell"/>
</dbReference>